<dbReference type="Proteomes" id="UP000676336">
    <property type="component" value="Unassembled WGS sequence"/>
</dbReference>
<proteinExistence type="predicted"/>
<reference evidence="1" key="1">
    <citation type="submission" date="2021-02" db="EMBL/GenBank/DDBJ databases">
        <authorList>
            <person name="Nowell W R."/>
        </authorList>
    </citation>
    <scope>NUCLEOTIDE SEQUENCE</scope>
</reference>
<dbReference type="EMBL" id="CAJOBI010278290">
    <property type="protein sequence ID" value="CAF5146509.1"/>
    <property type="molecule type" value="Genomic_DNA"/>
</dbReference>
<sequence length="96" mass="11062">MKPSIKRTIITSKTTGRRYFLVRSSSRPSARRYYVCSKPDCGIQLTHVTDFFCRIHSQGKNAENEDIADISAKFDFVDEEELNDNSEIVDEEVLIE</sequence>
<evidence type="ECO:0000313" key="1">
    <source>
        <dbReference type="EMBL" id="CAF5146509.1"/>
    </source>
</evidence>
<protein>
    <submittedName>
        <fullName evidence="1">Uncharacterized protein</fullName>
    </submittedName>
</protein>
<dbReference type="AlphaFoldDB" id="A0A8S3G0W7"/>
<evidence type="ECO:0000313" key="2">
    <source>
        <dbReference type="Proteomes" id="UP000676336"/>
    </source>
</evidence>
<organism evidence="1 2">
    <name type="scientific">Rotaria magnacalcarata</name>
    <dbReference type="NCBI Taxonomy" id="392030"/>
    <lineage>
        <taxon>Eukaryota</taxon>
        <taxon>Metazoa</taxon>
        <taxon>Spiralia</taxon>
        <taxon>Gnathifera</taxon>
        <taxon>Rotifera</taxon>
        <taxon>Eurotatoria</taxon>
        <taxon>Bdelloidea</taxon>
        <taxon>Philodinida</taxon>
        <taxon>Philodinidae</taxon>
        <taxon>Rotaria</taxon>
    </lineage>
</organism>
<comment type="caution">
    <text evidence="1">The sequence shown here is derived from an EMBL/GenBank/DDBJ whole genome shotgun (WGS) entry which is preliminary data.</text>
</comment>
<feature type="non-terminal residue" evidence="1">
    <location>
        <position position="1"/>
    </location>
</feature>
<gene>
    <name evidence="1" type="ORF">SMN809_LOCUS63663</name>
</gene>
<accession>A0A8S3G0W7</accession>
<name>A0A8S3G0W7_9BILA</name>